<evidence type="ECO:0000313" key="7">
    <source>
        <dbReference type="EMBL" id="MZR32495.1"/>
    </source>
</evidence>
<dbReference type="EC" id="3.5.1.28" evidence="3"/>
<dbReference type="GO" id="GO:0008745">
    <property type="term" value="F:N-acetylmuramoyl-L-alanine amidase activity"/>
    <property type="evidence" value="ECO:0007669"/>
    <property type="project" value="UniProtKB-EC"/>
</dbReference>
<sequence>MVENIIWRPSPNYDQRGSGTPIDMLVLHYTGMPTANGALDRLTDEASKVSAHYLVREDGQILALVKEEMRAWHAGVASWRGADNINARSIGVEIVNPGHEFGYRAFPAEQMVAVTALANGIVTRHAIPARNVVGHSDVAPDRKEDPGELFPWQALARTGVGLWYAEDTVVSQECISLASGEQGANVFAVQKALKEIGYHVVVNGIYDAKLTNIVRAFQRHWRPSCVDGNADEETQAIIYAVLAEVRRLT</sequence>
<dbReference type="Pfam" id="PF01471">
    <property type="entry name" value="PG_binding_1"/>
    <property type="match status" value="1"/>
</dbReference>
<dbReference type="RefSeq" id="WP_161317262.1">
    <property type="nucleotide sequence ID" value="NZ_WTUW01000009.1"/>
</dbReference>
<dbReference type="Proteomes" id="UP000476030">
    <property type="component" value="Unassembled WGS sequence"/>
</dbReference>
<gene>
    <name evidence="7" type="ORF">GQE98_17785</name>
</gene>
<dbReference type="InterPro" id="IPR002477">
    <property type="entry name" value="Peptidoglycan-bd-like"/>
</dbReference>
<evidence type="ECO:0000256" key="3">
    <source>
        <dbReference type="ARBA" id="ARBA00011901"/>
    </source>
</evidence>
<dbReference type="InterPro" id="IPR036366">
    <property type="entry name" value="PGBDSf"/>
</dbReference>
<reference evidence="7 8" key="1">
    <citation type="submission" date="2019-12" db="EMBL/GenBank/DDBJ databases">
        <title>Snethiella sp. nov. sp. isolated from sea sand.</title>
        <authorList>
            <person name="Kim J."/>
            <person name="Jeong S.E."/>
            <person name="Jung H.S."/>
            <person name="Jeon C.O."/>
        </authorList>
    </citation>
    <scope>NUCLEOTIDE SEQUENCE [LARGE SCALE GENOMIC DNA]</scope>
    <source>
        <strain evidence="7 8">DP05</strain>
    </source>
</reference>
<keyword evidence="4" id="KW-0378">Hydrolase</keyword>
<organism evidence="7 8">
    <name type="scientific">Sneathiella litorea</name>
    <dbReference type="NCBI Taxonomy" id="2606216"/>
    <lineage>
        <taxon>Bacteria</taxon>
        <taxon>Pseudomonadati</taxon>
        <taxon>Pseudomonadota</taxon>
        <taxon>Alphaproteobacteria</taxon>
        <taxon>Sneathiellales</taxon>
        <taxon>Sneathiellaceae</taxon>
        <taxon>Sneathiella</taxon>
    </lineage>
</organism>
<dbReference type="PANTHER" id="PTHR30417">
    <property type="entry name" value="N-ACETYLMURAMOYL-L-ALANINE AMIDASE AMID"/>
    <property type="match status" value="1"/>
</dbReference>
<evidence type="ECO:0000313" key="8">
    <source>
        <dbReference type="Proteomes" id="UP000476030"/>
    </source>
</evidence>
<dbReference type="CDD" id="cd06583">
    <property type="entry name" value="PGRP"/>
    <property type="match status" value="1"/>
</dbReference>
<dbReference type="Gene3D" id="1.10.101.10">
    <property type="entry name" value="PGBD-like superfamily/PGBD"/>
    <property type="match status" value="1"/>
</dbReference>
<evidence type="ECO:0000259" key="6">
    <source>
        <dbReference type="SMART" id="SM00644"/>
    </source>
</evidence>
<dbReference type="GO" id="GO:0009253">
    <property type="term" value="P:peptidoglycan catabolic process"/>
    <property type="evidence" value="ECO:0007669"/>
    <property type="project" value="InterPro"/>
</dbReference>
<keyword evidence="8" id="KW-1185">Reference proteome</keyword>
<dbReference type="GO" id="GO:0009254">
    <property type="term" value="P:peptidoglycan turnover"/>
    <property type="evidence" value="ECO:0007669"/>
    <property type="project" value="TreeGrafter"/>
</dbReference>
<evidence type="ECO:0000256" key="5">
    <source>
        <dbReference type="ARBA" id="ARBA00023316"/>
    </source>
</evidence>
<dbReference type="InterPro" id="IPR036365">
    <property type="entry name" value="PGBD-like_sf"/>
</dbReference>
<keyword evidence="5" id="KW-0961">Cell wall biogenesis/degradation</keyword>
<evidence type="ECO:0000256" key="2">
    <source>
        <dbReference type="ARBA" id="ARBA00007553"/>
    </source>
</evidence>
<dbReference type="GO" id="GO:0019867">
    <property type="term" value="C:outer membrane"/>
    <property type="evidence" value="ECO:0007669"/>
    <property type="project" value="TreeGrafter"/>
</dbReference>
<dbReference type="SUPFAM" id="SSF55846">
    <property type="entry name" value="N-acetylmuramoyl-L-alanine amidase-like"/>
    <property type="match status" value="1"/>
</dbReference>
<feature type="domain" description="N-acetylmuramoyl-L-alanine amidase" evidence="6">
    <location>
        <begin position="10"/>
        <end position="147"/>
    </location>
</feature>
<proteinExistence type="inferred from homology"/>
<dbReference type="AlphaFoldDB" id="A0A6L8WBP7"/>
<evidence type="ECO:0000256" key="1">
    <source>
        <dbReference type="ARBA" id="ARBA00001561"/>
    </source>
</evidence>
<comment type="catalytic activity">
    <reaction evidence="1">
        <text>Hydrolyzes the link between N-acetylmuramoyl residues and L-amino acid residues in certain cell-wall glycopeptides.</text>
        <dbReference type="EC" id="3.5.1.28"/>
    </reaction>
</comment>
<comment type="similarity">
    <text evidence="2">Belongs to the N-acetylmuramoyl-L-alanine amidase 2 family.</text>
</comment>
<dbReference type="GO" id="GO:0071555">
    <property type="term" value="P:cell wall organization"/>
    <property type="evidence" value="ECO:0007669"/>
    <property type="project" value="UniProtKB-KW"/>
</dbReference>
<dbReference type="InterPro" id="IPR051206">
    <property type="entry name" value="NAMLAA_amidase_2"/>
</dbReference>
<dbReference type="InterPro" id="IPR002502">
    <property type="entry name" value="Amidase_domain"/>
</dbReference>
<name>A0A6L8WBP7_9PROT</name>
<evidence type="ECO:0000256" key="4">
    <source>
        <dbReference type="ARBA" id="ARBA00022801"/>
    </source>
</evidence>
<dbReference type="InterPro" id="IPR036505">
    <property type="entry name" value="Amidase/PGRP_sf"/>
</dbReference>
<dbReference type="EMBL" id="WTUW01000009">
    <property type="protein sequence ID" value="MZR32495.1"/>
    <property type="molecule type" value="Genomic_DNA"/>
</dbReference>
<dbReference type="SMART" id="SM00644">
    <property type="entry name" value="Ami_2"/>
    <property type="match status" value="1"/>
</dbReference>
<dbReference type="PANTHER" id="PTHR30417:SF1">
    <property type="entry name" value="N-ACETYLMURAMOYL-L-ALANINE AMIDASE AMID"/>
    <property type="match status" value="1"/>
</dbReference>
<comment type="caution">
    <text evidence="7">The sequence shown here is derived from an EMBL/GenBank/DDBJ whole genome shotgun (WGS) entry which is preliminary data.</text>
</comment>
<dbReference type="Pfam" id="PF01510">
    <property type="entry name" value="Amidase_2"/>
    <property type="match status" value="1"/>
</dbReference>
<accession>A0A6L8WBP7</accession>
<dbReference type="SUPFAM" id="SSF47090">
    <property type="entry name" value="PGBD-like"/>
    <property type="match status" value="1"/>
</dbReference>
<protein>
    <recommendedName>
        <fullName evidence="3">N-acetylmuramoyl-L-alanine amidase</fullName>
        <ecNumber evidence="3">3.5.1.28</ecNumber>
    </recommendedName>
</protein>
<dbReference type="Gene3D" id="3.40.80.10">
    <property type="entry name" value="Peptidoglycan recognition protein-like"/>
    <property type="match status" value="1"/>
</dbReference>